<dbReference type="Proteomes" id="UP000694546">
    <property type="component" value="Chromosome 19"/>
</dbReference>
<sequence length="220" mass="24695">MPGGGCAVVNCVHRPGSNISRYSFPLRKKKRLNKWLKNINRKSWVPNACSRLCARHFTNDCFTIDHSLKPDAVPTLFGNPGAPCEVRAEVSNVNQEHHYCQVSLDVDEADEVQVNVSEATASDSAQHNYAVHASPLSFKRHAENKLGSVRKKLRLLQQNRRKLKTRVSCLTQVITSVKKKLLISSGCAEMLENSFRCCNQLHCWVCGQKAKGKAYLHALR</sequence>
<keyword evidence="3" id="KW-0862">Zinc</keyword>
<dbReference type="SUPFAM" id="SSF57716">
    <property type="entry name" value="Glucocorticoid receptor-like (DNA-binding domain)"/>
    <property type="match status" value="1"/>
</dbReference>
<keyword evidence="9" id="KW-1185">Reference proteome</keyword>
<organism evidence="8 9">
    <name type="scientific">Gadus morhua</name>
    <name type="common">Atlantic cod</name>
    <dbReference type="NCBI Taxonomy" id="8049"/>
    <lineage>
        <taxon>Eukaryota</taxon>
        <taxon>Metazoa</taxon>
        <taxon>Chordata</taxon>
        <taxon>Craniata</taxon>
        <taxon>Vertebrata</taxon>
        <taxon>Euteleostomi</taxon>
        <taxon>Actinopterygii</taxon>
        <taxon>Neopterygii</taxon>
        <taxon>Teleostei</taxon>
        <taxon>Neoteleostei</taxon>
        <taxon>Acanthomorphata</taxon>
        <taxon>Zeiogadaria</taxon>
        <taxon>Gadariae</taxon>
        <taxon>Gadiformes</taxon>
        <taxon>Gadoidei</taxon>
        <taxon>Gadidae</taxon>
        <taxon>Gadus</taxon>
    </lineage>
</organism>
<evidence type="ECO:0000256" key="2">
    <source>
        <dbReference type="ARBA" id="ARBA00022771"/>
    </source>
</evidence>
<reference evidence="8" key="1">
    <citation type="submission" date="2025-08" db="UniProtKB">
        <authorList>
            <consortium name="Ensembl"/>
        </authorList>
    </citation>
    <scope>IDENTIFICATION</scope>
</reference>
<reference evidence="8" key="2">
    <citation type="submission" date="2025-09" db="UniProtKB">
        <authorList>
            <consortium name="Ensembl"/>
        </authorList>
    </citation>
    <scope>IDENTIFICATION</scope>
</reference>
<dbReference type="SMART" id="SM00692">
    <property type="entry name" value="DM3"/>
    <property type="match status" value="1"/>
</dbReference>
<evidence type="ECO:0000256" key="3">
    <source>
        <dbReference type="ARBA" id="ARBA00022833"/>
    </source>
</evidence>
<keyword evidence="1" id="KW-0479">Metal-binding</keyword>
<dbReference type="InterPro" id="IPR006612">
    <property type="entry name" value="THAP_Znf"/>
</dbReference>
<protein>
    <recommendedName>
        <fullName evidence="7">THAP-type domain-containing protein</fullName>
    </recommendedName>
</protein>
<dbReference type="GO" id="GO:0008270">
    <property type="term" value="F:zinc ion binding"/>
    <property type="evidence" value="ECO:0007669"/>
    <property type="project" value="UniProtKB-KW"/>
</dbReference>
<keyword evidence="2 5" id="KW-0863">Zinc-finger</keyword>
<evidence type="ECO:0000256" key="5">
    <source>
        <dbReference type="PROSITE-ProRule" id="PRU00309"/>
    </source>
</evidence>
<keyword evidence="6" id="KW-0175">Coiled coil</keyword>
<dbReference type="PANTHER" id="PTHR46927:SF3">
    <property type="entry name" value="THAP-TYPE DOMAIN-CONTAINING PROTEIN"/>
    <property type="match status" value="1"/>
</dbReference>
<evidence type="ECO:0000256" key="6">
    <source>
        <dbReference type="SAM" id="Coils"/>
    </source>
</evidence>
<keyword evidence="4 5" id="KW-0238">DNA-binding</keyword>
<evidence type="ECO:0000313" key="8">
    <source>
        <dbReference type="Ensembl" id="ENSGMOP00000039615.1"/>
    </source>
</evidence>
<feature type="domain" description="THAP-type" evidence="7">
    <location>
        <begin position="1"/>
        <end position="77"/>
    </location>
</feature>
<evidence type="ECO:0000313" key="9">
    <source>
        <dbReference type="Proteomes" id="UP000694546"/>
    </source>
</evidence>
<dbReference type="Ensembl" id="ENSGMOT00000055838.1">
    <property type="protein sequence ID" value="ENSGMOP00000039615.1"/>
    <property type="gene ID" value="ENSGMOG00000031419.1"/>
</dbReference>
<dbReference type="OMA" id="IVMENIC"/>
<proteinExistence type="predicted"/>
<dbReference type="PANTHER" id="PTHR46927">
    <property type="entry name" value="AGAP005574-PA"/>
    <property type="match status" value="1"/>
</dbReference>
<accession>A0A8C5B0W8</accession>
<dbReference type="InterPro" id="IPR052224">
    <property type="entry name" value="THAP_domain_protein"/>
</dbReference>
<evidence type="ECO:0000256" key="4">
    <source>
        <dbReference type="ARBA" id="ARBA00023125"/>
    </source>
</evidence>
<dbReference type="GO" id="GO:0003677">
    <property type="term" value="F:DNA binding"/>
    <property type="evidence" value="ECO:0007669"/>
    <property type="project" value="UniProtKB-UniRule"/>
</dbReference>
<feature type="coiled-coil region" evidence="6">
    <location>
        <begin position="139"/>
        <end position="166"/>
    </location>
</feature>
<evidence type="ECO:0000256" key="1">
    <source>
        <dbReference type="ARBA" id="ARBA00022723"/>
    </source>
</evidence>
<dbReference type="AlphaFoldDB" id="A0A8C5B0W8"/>
<dbReference type="GeneTree" id="ENSGT00940000175331"/>
<dbReference type="SMART" id="SM00980">
    <property type="entry name" value="THAP"/>
    <property type="match status" value="1"/>
</dbReference>
<dbReference type="Pfam" id="PF05485">
    <property type="entry name" value="THAP"/>
    <property type="match status" value="1"/>
</dbReference>
<name>A0A8C5B0W8_GADMO</name>
<dbReference type="PROSITE" id="PS50950">
    <property type="entry name" value="ZF_THAP"/>
    <property type="match status" value="1"/>
</dbReference>
<evidence type="ECO:0000259" key="7">
    <source>
        <dbReference type="PROSITE" id="PS50950"/>
    </source>
</evidence>